<keyword evidence="2" id="KW-1185">Reference proteome</keyword>
<protein>
    <submittedName>
        <fullName evidence="1">Uncharacterized protein</fullName>
    </submittedName>
</protein>
<dbReference type="GeneID" id="63802487"/>
<dbReference type="EMBL" id="MCFD01000031">
    <property type="protein sequence ID" value="ORX65395.1"/>
    <property type="molecule type" value="Genomic_DNA"/>
</dbReference>
<organism evidence="1 2">
    <name type="scientific">Linderina pennispora</name>
    <dbReference type="NCBI Taxonomy" id="61395"/>
    <lineage>
        <taxon>Eukaryota</taxon>
        <taxon>Fungi</taxon>
        <taxon>Fungi incertae sedis</taxon>
        <taxon>Zoopagomycota</taxon>
        <taxon>Kickxellomycotina</taxon>
        <taxon>Kickxellomycetes</taxon>
        <taxon>Kickxellales</taxon>
        <taxon>Kickxellaceae</taxon>
        <taxon>Linderina</taxon>
    </lineage>
</organism>
<dbReference type="AlphaFoldDB" id="A0A1Y1VWK2"/>
<reference evidence="1 2" key="1">
    <citation type="submission" date="2016-07" db="EMBL/GenBank/DDBJ databases">
        <title>Pervasive Adenine N6-methylation of Active Genes in Fungi.</title>
        <authorList>
            <consortium name="DOE Joint Genome Institute"/>
            <person name="Mondo S.J."/>
            <person name="Dannebaum R.O."/>
            <person name="Kuo R.C."/>
            <person name="Labutti K."/>
            <person name="Haridas S."/>
            <person name="Kuo A."/>
            <person name="Salamov A."/>
            <person name="Ahrendt S.R."/>
            <person name="Lipzen A."/>
            <person name="Sullivan W."/>
            <person name="Andreopoulos W.B."/>
            <person name="Clum A."/>
            <person name="Lindquist E."/>
            <person name="Daum C."/>
            <person name="Ramamoorthy G.K."/>
            <person name="Gryganskyi A."/>
            <person name="Culley D."/>
            <person name="Magnuson J.K."/>
            <person name="James T.Y."/>
            <person name="O'Malley M.A."/>
            <person name="Stajich J.E."/>
            <person name="Spatafora J.W."/>
            <person name="Visel A."/>
            <person name="Grigoriev I.V."/>
        </authorList>
    </citation>
    <scope>NUCLEOTIDE SEQUENCE [LARGE SCALE GENOMIC DNA]</scope>
    <source>
        <strain evidence="1 2">ATCC 12442</strain>
    </source>
</reference>
<comment type="caution">
    <text evidence="1">The sequence shown here is derived from an EMBL/GenBank/DDBJ whole genome shotgun (WGS) entry which is preliminary data.</text>
</comment>
<gene>
    <name evidence="1" type="ORF">DL89DRAFT_261099</name>
</gene>
<dbReference type="Proteomes" id="UP000193922">
    <property type="component" value="Unassembled WGS sequence"/>
</dbReference>
<sequence length="562" mass="64419">MPDISDARYTSNGIEQQGFVQQSDIFMDSCVVEIPESYALIDQINNITPFDRLHRVFGDGYRFKYMKCMISMRNGKVSVYKVSAPNVAIADPALTDIFLRMHQEHVFLLNYDITMDCLNISSRAVIKEFLLDTGISSNDILDDKDKVGANCISWFTEEDEIKIRNKLYNKFVQLLESGEVHNQLTSKLSELVMPTSQQFGETLVACRNEGLMRLELTVHSPKLKEVEWNTNLIASTLEFLSDCRTFATSYEKQWMALVDQIHTKHMLCIYFHKEHALGYCHWFNRTTKKKQGIAKKLKENEDVMTVVSNLTFNGHPTVLLTYATSSGPLESEVVLRRDGTNITIVPSQRNSFWPVASRERQQHTFAEMGLVNYCGMHIDWLTAQQAREKVCLSTLSSVSEDTDNLGIDDLIADISNIELDDLEPTYIRENTDLRPARYKVAYNILHAGDEFLVSHYFLYTFRGLPFYYLDIYMIHNEVVSSTHTHIKIQASSPFGEYIASIIGEPSQEVVLKVTRIHNRTLSGKIESQKSKSSKILNNFSKRRSLNMIKLNHGVCHALIYFM</sequence>
<evidence type="ECO:0000313" key="2">
    <source>
        <dbReference type="Proteomes" id="UP000193922"/>
    </source>
</evidence>
<accession>A0A1Y1VWK2</accession>
<proteinExistence type="predicted"/>
<dbReference type="STRING" id="61395.A0A1Y1VWK2"/>
<evidence type="ECO:0000313" key="1">
    <source>
        <dbReference type="EMBL" id="ORX65395.1"/>
    </source>
</evidence>
<dbReference type="OrthoDB" id="2429961at2759"/>
<dbReference type="RefSeq" id="XP_040739613.1">
    <property type="nucleotide sequence ID" value="XM_040885839.1"/>
</dbReference>
<name>A0A1Y1VWK2_9FUNG</name>